<keyword evidence="3" id="KW-0653">Protein transport</keyword>
<dbReference type="Gene3D" id="2.60.40.640">
    <property type="match status" value="2"/>
</dbReference>
<name>A0A182IL17_ANOAO</name>
<organism evidence="7">
    <name type="scientific">Anopheles atroparvus</name>
    <name type="common">European mosquito</name>
    <dbReference type="NCBI Taxonomy" id="41427"/>
    <lineage>
        <taxon>Eukaryota</taxon>
        <taxon>Metazoa</taxon>
        <taxon>Ecdysozoa</taxon>
        <taxon>Arthropoda</taxon>
        <taxon>Hexapoda</taxon>
        <taxon>Insecta</taxon>
        <taxon>Pterygota</taxon>
        <taxon>Neoptera</taxon>
        <taxon>Endopterygota</taxon>
        <taxon>Diptera</taxon>
        <taxon>Nematocera</taxon>
        <taxon>Culicoidea</taxon>
        <taxon>Culicidae</taxon>
        <taxon>Anophelinae</taxon>
        <taxon>Anopheles</taxon>
    </lineage>
</organism>
<feature type="compositionally biased region" description="Gly residues" evidence="6">
    <location>
        <begin position="366"/>
        <end position="380"/>
    </location>
</feature>
<dbReference type="InterPro" id="IPR014752">
    <property type="entry name" value="Arrestin-like_C"/>
</dbReference>
<dbReference type="GO" id="GO:0006886">
    <property type="term" value="P:intracellular protein transport"/>
    <property type="evidence" value="ECO:0007669"/>
    <property type="project" value="InterPro"/>
</dbReference>
<dbReference type="FunFam" id="2.60.40.640:FF:000002">
    <property type="entry name" value="Vacuolar protein sorting-associated protein 26A"/>
    <property type="match status" value="1"/>
</dbReference>
<dbReference type="FunFam" id="2.60.40.640:FF:000001">
    <property type="entry name" value="Vacuolar protein sorting-associated protein 26A"/>
    <property type="match status" value="1"/>
</dbReference>
<evidence type="ECO:0000256" key="2">
    <source>
        <dbReference type="ARBA" id="ARBA00022448"/>
    </source>
</evidence>
<dbReference type="EnsemblMetazoa" id="AATE001159-RA">
    <property type="protein sequence ID" value="AATE001159-PA.1"/>
    <property type="gene ID" value="AATE001159"/>
</dbReference>
<accession>A0A182IL17</accession>
<reference evidence="7" key="1">
    <citation type="submission" date="2022-08" db="UniProtKB">
        <authorList>
            <consortium name="EnsemblMetazoa"/>
        </authorList>
    </citation>
    <scope>IDENTIFICATION</scope>
    <source>
        <strain evidence="7">EBRO</strain>
    </source>
</reference>
<dbReference type="AlphaFoldDB" id="A0A182IL17"/>
<dbReference type="STRING" id="41427.A0A182IL17"/>
<feature type="region of interest" description="Disordered" evidence="6">
    <location>
        <begin position="359"/>
        <end position="512"/>
    </location>
</feature>
<evidence type="ECO:0000256" key="5">
    <source>
        <dbReference type="ARBA" id="ARBA00083912"/>
    </source>
</evidence>
<feature type="compositionally biased region" description="Low complexity" evidence="6">
    <location>
        <begin position="524"/>
        <end position="548"/>
    </location>
</feature>
<evidence type="ECO:0000313" key="7">
    <source>
        <dbReference type="EnsemblMetazoa" id="AATE001159-PA.1"/>
    </source>
</evidence>
<dbReference type="PANTHER" id="PTHR12233">
    <property type="entry name" value="VACUOLAR PROTEIN SORTING 26 RELATED"/>
    <property type="match status" value="1"/>
</dbReference>
<evidence type="ECO:0000256" key="3">
    <source>
        <dbReference type="ARBA" id="ARBA00022927"/>
    </source>
</evidence>
<dbReference type="Pfam" id="PF03643">
    <property type="entry name" value="Vps26"/>
    <property type="match status" value="1"/>
</dbReference>
<proteinExistence type="inferred from homology"/>
<dbReference type="VEuPathDB" id="VectorBase:AATE001159"/>
<feature type="compositionally biased region" description="Low complexity" evidence="6">
    <location>
        <begin position="604"/>
        <end position="637"/>
    </location>
</feature>
<sequence>MNFLRFGQSADIDIIFDGTENRQQAEIKTEDGKKDKYLLYYDGETVGGKVNITLKKPGSKLEHQGIKIELIGQIELYYDRGNHHDFLSLVRELARPGDLIQNTSYPFEFANVEKPYEVYVGSNVRLRYFLRVTIVRRLNDIVREVDIAVHTLSSYPDTNSPIKMEVGIEDCLHIEFEYNKSKYHLKDVIVGKIYFLLVRIKIKHMEIAIIKREQTGSGPNMYTENEIIAKYEIMDGSPVKGESIPIRVFLAGYDLTVTMREINKKFSVRYFLNLVLIDTEDRRYFKQQEITLWRKAEKTRKSLTPSQAAAIAAAQGGGVMGAASSIGSGLAPGQLAAVTGSSNNPHIPHHLVGQGTMSSLGAKELSGGGVGGGPLLGDGSAGEEDDAGVKQRPDESNNPIIGLFTEDSSQADLRPKPAARQRSADMLASTSEQQDAINSRSSGVNSNLKSGEMPLHVEPDDDSSPQFESPPQLPQPPPQQTQQQQQQQHLHREAGDGAASISQTTDEETSSLFDANDLSFNAAAPSSNAAVSAAATSTVASVDPTSSPTISSSVKPEDEPPVDEGGAPEQSVSLKRQPIEEQSPVVVDNPQPTATVSSTDDDGAAVPSPVAAVAAVAATSSASSPLQQQQQQQPASAKPVKPRKPVLE</sequence>
<feature type="compositionally biased region" description="Polar residues" evidence="6">
    <location>
        <begin position="428"/>
        <end position="449"/>
    </location>
</feature>
<evidence type="ECO:0000256" key="4">
    <source>
        <dbReference type="ARBA" id="ARBA00073024"/>
    </source>
</evidence>
<comment type="similarity">
    <text evidence="1">Belongs to the VPS26 family.</text>
</comment>
<protein>
    <recommendedName>
        <fullName evidence="4">Vacuolar protein sorting-associated protein 26</fullName>
    </recommendedName>
    <alternativeName>
        <fullName evidence="5">VPS26 protein homolog</fullName>
    </alternativeName>
</protein>
<keyword evidence="2" id="KW-0813">Transport</keyword>
<feature type="region of interest" description="Disordered" evidence="6">
    <location>
        <begin position="524"/>
        <end position="648"/>
    </location>
</feature>
<evidence type="ECO:0000256" key="6">
    <source>
        <dbReference type="SAM" id="MobiDB-lite"/>
    </source>
</evidence>
<dbReference type="InterPro" id="IPR028934">
    <property type="entry name" value="Vps26-related"/>
</dbReference>
<evidence type="ECO:0000256" key="1">
    <source>
        <dbReference type="ARBA" id="ARBA00009100"/>
    </source>
</evidence>